<keyword evidence="2" id="KW-0808">Transferase</keyword>
<evidence type="ECO:0000259" key="3">
    <source>
        <dbReference type="Pfam" id="PF00685"/>
    </source>
</evidence>
<organism evidence="4 5">
    <name type="scientific">Rhipicephalus sanguineus</name>
    <name type="common">Brown dog tick</name>
    <name type="synonym">Ixodes sanguineus</name>
    <dbReference type="NCBI Taxonomy" id="34632"/>
    <lineage>
        <taxon>Eukaryota</taxon>
        <taxon>Metazoa</taxon>
        <taxon>Ecdysozoa</taxon>
        <taxon>Arthropoda</taxon>
        <taxon>Chelicerata</taxon>
        <taxon>Arachnida</taxon>
        <taxon>Acari</taxon>
        <taxon>Parasitiformes</taxon>
        <taxon>Ixodida</taxon>
        <taxon>Ixodoidea</taxon>
        <taxon>Ixodidae</taxon>
        <taxon>Rhipicephalinae</taxon>
        <taxon>Rhipicephalus</taxon>
        <taxon>Rhipicephalus</taxon>
    </lineage>
</organism>
<dbReference type="PANTHER" id="PTHR11783">
    <property type="entry name" value="SULFOTRANSFERASE SULT"/>
    <property type="match status" value="1"/>
</dbReference>
<dbReference type="InterPro" id="IPR027417">
    <property type="entry name" value="P-loop_NTPase"/>
</dbReference>
<reference evidence="4" key="2">
    <citation type="submission" date="2021-09" db="EMBL/GenBank/DDBJ databases">
        <authorList>
            <person name="Jia N."/>
            <person name="Wang J."/>
            <person name="Shi W."/>
            <person name="Du L."/>
            <person name="Sun Y."/>
            <person name="Zhan W."/>
            <person name="Jiang J."/>
            <person name="Wang Q."/>
            <person name="Zhang B."/>
            <person name="Ji P."/>
            <person name="Sakyi L.B."/>
            <person name="Cui X."/>
            <person name="Yuan T."/>
            <person name="Jiang B."/>
            <person name="Yang W."/>
            <person name="Lam T.T.-Y."/>
            <person name="Chang Q."/>
            <person name="Ding S."/>
            <person name="Wang X."/>
            <person name="Zhu J."/>
            <person name="Ruan X."/>
            <person name="Zhao L."/>
            <person name="Wei J."/>
            <person name="Que T."/>
            <person name="Du C."/>
            <person name="Cheng J."/>
            <person name="Dai P."/>
            <person name="Han X."/>
            <person name="Huang E."/>
            <person name="Gao Y."/>
            <person name="Liu J."/>
            <person name="Shao H."/>
            <person name="Ye R."/>
            <person name="Li L."/>
            <person name="Wei W."/>
            <person name="Wang X."/>
            <person name="Wang C."/>
            <person name="Huo Q."/>
            <person name="Li W."/>
            <person name="Guo W."/>
            <person name="Chen H."/>
            <person name="Chen S."/>
            <person name="Zhou L."/>
            <person name="Zhou L."/>
            <person name="Ni X."/>
            <person name="Tian J."/>
            <person name="Zhou Y."/>
            <person name="Sheng Y."/>
            <person name="Liu T."/>
            <person name="Pan Y."/>
            <person name="Xia L."/>
            <person name="Li J."/>
            <person name="Zhao F."/>
            <person name="Cao W."/>
        </authorList>
    </citation>
    <scope>NUCLEOTIDE SEQUENCE</scope>
    <source>
        <strain evidence="4">Rsan-2018</strain>
        <tissue evidence="4">Larvae</tissue>
    </source>
</reference>
<dbReference type="Pfam" id="PF00685">
    <property type="entry name" value="Sulfotransfer_1"/>
    <property type="match status" value="1"/>
</dbReference>
<protein>
    <recommendedName>
        <fullName evidence="3">Sulfotransferase domain-containing protein</fullName>
    </recommendedName>
</protein>
<evidence type="ECO:0000313" key="4">
    <source>
        <dbReference type="EMBL" id="KAH7939139.1"/>
    </source>
</evidence>
<accession>A0A9D4PG90</accession>
<dbReference type="SUPFAM" id="SSF52540">
    <property type="entry name" value="P-loop containing nucleoside triphosphate hydrolases"/>
    <property type="match status" value="1"/>
</dbReference>
<dbReference type="AlphaFoldDB" id="A0A9D4PG90"/>
<dbReference type="Proteomes" id="UP000821837">
    <property type="component" value="Chromosome 8"/>
</dbReference>
<dbReference type="InterPro" id="IPR000863">
    <property type="entry name" value="Sulfotransferase_dom"/>
</dbReference>
<dbReference type="EMBL" id="JABSTV010001254">
    <property type="protein sequence ID" value="KAH7939139.1"/>
    <property type="molecule type" value="Genomic_DNA"/>
</dbReference>
<dbReference type="VEuPathDB" id="VectorBase:RSAN_046786"/>
<comment type="caution">
    <text evidence="4">The sequence shown here is derived from an EMBL/GenBank/DDBJ whole genome shotgun (WGS) entry which is preliminary data.</text>
</comment>
<feature type="domain" description="Sulfotransferase" evidence="3">
    <location>
        <begin position="36"/>
        <end position="219"/>
    </location>
</feature>
<evidence type="ECO:0000256" key="2">
    <source>
        <dbReference type="ARBA" id="ARBA00022679"/>
    </source>
</evidence>
<dbReference type="GO" id="GO:0008146">
    <property type="term" value="F:sulfotransferase activity"/>
    <property type="evidence" value="ECO:0007669"/>
    <property type="project" value="InterPro"/>
</dbReference>
<evidence type="ECO:0000313" key="5">
    <source>
        <dbReference type="Proteomes" id="UP000821837"/>
    </source>
</evidence>
<gene>
    <name evidence="4" type="ORF">HPB52_007180</name>
</gene>
<dbReference type="Gene3D" id="3.40.50.300">
    <property type="entry name" value="P-loop containing nucleotide triphosphate hydrolases"/>
    <property type="match status" value="1"/>
</dbReference>
<name>A0A9D4PG90_RHISA</name>
<comment type="similarity">
    <text evidence="1">Belongs to the sulfotransferase 1 family.</text>
</comment>
<proteinExistence type="inferred from homology"/>
<keyword evidence="5" id="KW-1185">Reference proteome</keyword>
<sequence>MERRKPYAQVIDGISRSPSFCPEFMRAALEFRAQKGDLLLTTFPKSGTHSMLYITQLILKKGEPVSGLQEFTHNMRMLGIVRIDGWKPSLPLRLFATHLPLRKDAMNQDAKYVYVARNAWDVCVSDFHQVTRFDIYRFRDGTFEEFFDAFLEGDCAGQGSYFDHPNVFFVTYEELKANTRGVGLKLARFLRDEYGDILEQHEELVQEPVGRCASDNMKRVLAPATLKDIDPEWRSASIRIMAAKSGPLVESDKQFSYVRNGSAHLRGGWTALFRPKPQMHCEVLCHSQINAAVELMKRNAKIT</sequence>
<evidence type="ECO:0000256" key="1">
    <source>
        <dbReference type="ARBA" id="ARBA00005771"/>
    </source>
</evidence>
<reference evidence="4" key="1">
    <citation type="journal article" date="2020" name="Cell">
        <title>Large-Scale Comparative Analyses of Tick Genomes Elucidate Their Genetic Diversity and Vector Capacities.</title>
        <authorList>
            <consortium name="Tick Genome and Microbiome Consortium (TIGMIC)"/>
            <person name="Jia N."/>
            <person name="Wang J."/>
            <person name="Shi W."/>
            <person name="Du L."/>
            <person name="Sun Y."/>
            <person name="Zhan W."/>
            <person name="Jiang J.F."/>
            <person name="Wang Q."/>
            <person name="Zhang B."/>
            <person name="Ji P."/>
            <person name="Bell-Sakyi L."/>
            <person name="Cui X.M."/>
            <person name="Yuan T.T."/>
            <person name="Jiang B.G."/>
            <person name="Yang W.F."/>
            <person name="Lam T.T."/>
            <person name="Chang Q.C."/>
            <person name="Ding S.J."/>
            <person name="Wang X.J."/>
            <person name="Zhu J.G."/>
            <person name="Ruan X.D."/>
            <person name="Zhao L."/>
            <person name="Wei J.T."/>
            <person name="Ye R.Z."/>
            <person name="Que T.C."/>
            <person name="Du C.H."/>
            <person name="Zhou Y.H."/>
            <person name="Cheng J.X."/>
            <person name="Dai P.F."/>
            <person name="Guo W.B."/>
            <person name="Han X.H."/>
            <person name="Huang E.J."/>
            <person name="Li L.F."/>
            <person name="Wei W."/>
            <person name="Gao Y.C."/>
            <person name="Liu J.Z."/>
            <person name="Shao H.Z."/>
            <person name="Wang X."/>
            <person name="Wang C.C."/>
            <person name="Yang T.C."/>
            <person name="Huo Q.B."/>
            <person name="Li W."/>
            <person name="Chen H.Y."/>
            <person name="Chen S.E."/>
            <person name="Zhou L.G."/>
            <person name="Ni X.B."/>
            <person name="Tian J.H."/>
            <person name="Sheng Y."/>
            <person name="Liu T."/>
            <person name="Pan Y.S."/>
            <person name="Xia L.Y."/>
            <person name="Li J."/>
            <person name="Zhao F."/>
            <person name="Cao W.C."/>
        </authorList>
    </citation>
    <scope>NUCLEOTIDE SEQUENCE</scope>
    <source>
        <strain evidence="4">Rsan-2018</strain>
    </source>
</reference>